<evidence type="ECO:0000256" key="1">
    <source>
        <dbReference type="ARBA" id="ARBA00005854"/>
    </source>
</evidence>
<comment type="similarity">
    <text evidence="1 4">Belongs to the D-isomer specific 2-hydroxyacid dehydrogenase family.</text>
</comment>
<dbReference type="InterPro" id="IPR006140">
    <property type="entry name" value="D-isomer_DH_NAD-bd"/>
</dbReference>
<dbReference type="InterPro" id="IPR006139">
    <property type="entry name" value="D-isomer_2_OHA_DH_cat_dom"/>
</dbReference>
<keyword evidence="2 4" id="KW-0560">Oxidoreductase</keyword>
<protein>
    <submittedName>
        <fullName evidence="7">D-3-phosphoglycerate dehydrogenase</fullName>
    </submittedName>
</protein>
<evidence type="ECO:0000256" key="3">
    <source>
        <dbReference type="ARBA" id="ARBA00023027"/>
    </source>
</evidence>
<evidence type="ECO:0000256" key="4">
    <source>
        <dbReference type="RuleBase" id="RU003719"/>
    </source>
</evidence>
<evidence type="ECO:0000259" key="5">
    <source>
        <dbReference type="Pfam" id="PF00389"/>
    </source>
</evidence>
<dbReference type="EMBL" id="RJKX01000017">
    <property type="protein sequence ID" value="ROP83421.1"/>
    <property type="molecule type" value="Genomic_DNA"/>
</dbReference>
<dbReference type="Gene3D" id="3.40.50.720">
    <property type="entry name" value="NAD(P)-binding Rossmann-like Domain"/>
    <property type="match status" value="2"/>
</dbReference>
<dbReference type="PANTHER" id="PTHR42789">
    <property type="entry name" value="D-ISOMER SPECIFIC 2-HYDROXYACID DEHYDROGENASE FAMILY PROTEIN (AFU_ORTHOLOGUE AFUA_6G10090)"/>
    <property type="match status" value="1"/>
</dbReference>
<accession>A0A3N1KS54</accession>
<dbReference type="Pfam" id="PF00389">
    <property type="entry name" value="2-Hacid_dh"/>
    <property type="match status" value="1"/>
</dbReference>
<dbReference type="InterPro" id="IPR029753">
    <property type="entry name" value="D-isomer_DH_CS"/>
</dbReference>
<evidence type="ECO:0000313" key="7">
    <source>
        <dbReference type="EMBL" id="ROP83421.1"/>
    </source>
</evidence>
<gene>
    <name evidence="7" type="ORF">EDC65_4955</name>
</gene>
<evidence type="ECO:0000259" key="6">
    <source>
        <dbReference type="Pfam" id="PF02826"/>
    </source>
</evidence>
<comment type="caution">
    <text evidence="7">The sequence shown here is derived from an EMBL/GenBank/DDBJ whole genome shotgun (WGS) entry which is preliminary data.</text>
</comment>
<keyword evidence="3" id="KW-0520">NAD</keyword>
<dbReference type="SUPFAM" id="SSF52283">
    <property type="entry name" value="Formate/glycerate dehydrogenase catalytic domain-like"/>
    <property type="match status" value="1"/>
</dbReference>
<feature type="domain" description="D-isomer specific 2-hydroxyacid dehydrogenase catalytic" evidence="5">
    <location>
        <begin position="31"/>
        <end position="115"/>
    </location>
</feature>
<reference evidence="7 8" key="1">
    <citation type="submission" date="2018-11" db="EMBL/GenBank/DDBJ databases">
        <title>Genomic Encyclopedia of Type Strains, Phase IV (KMG-IV): sequencing the most valuable type-strain genomes for metagenomic binning, comparative biology and taxonomic classification.</title>
        <authorList>
            <person name="Goeker M."/>
        </authorList>
    </citation>
    <scope>NUCLEOTIDE SEQUENCE [LARGE SCALE GENOMIC DNA]</scope>
    <source>
        <strain evidence="7 8">DSM 5900</strain>
    </source>
</reference>
<sequence>MPDDRFRVALSGDFRRADGSPAYPMFDLGPLLDDPDIEVAYVDPVDGHLPADRLAGFDAVIVLVPRFDAASIPADGRLALVARFGVGYDSVDVAACTAAGIAVAITPDGVRRPVAVAIITYMLALAGRLVAKDRIVRGGPAAWPQRNDHMGLGLTTRTFAQLGVGNIGLETLKLLQPFGMRLIAHDPYIDPAAVAGLGVELVGLERLFAEADFLSVSVPLNPETRAIVNADRLRTMKPTAFLINTARGPVVDQKALAQALTEGWIAGAGIDVFEVEPCPADDPLLRLDNVLFTPHSLCWTDECFAGIGAADVRATLAVKRGQAPTGLVDRSVLDNPLWQARLANIASRFGC</sequence>
<dbReference type="Pfam" id="PF02826">
    <property type="entry name" value="2-Hacid_dh_C"/>
    <property type="match status" value="1"/>
</dbReference>
<feature type="domain" description="D-isomer specific 2-hydroxyacid dehydrogenase NAD-binding" evidence="6">
    <location>
        <begin position="120"/>
        <end position="295"/>
    </location>
</feature>
<dbReference type="OrthoDB" id="9793626at2"/>
<keyword evidence="8" id="KW-1185">Reference proteome</keyword>
<dbReference type="Proteomes" id="UP000278222">
    <property type="component" value="Unassembled WGS sequence"/>
</dbReference>
<organism evidence="7 8">
    <name type="scientific">Stella humosa</name>
    <dbReference type="NCBI Taxonomy" id="94"/>
    <lineage>
        <taxon>Bacteria</taxon>
        <taxon>Pseudomonadati</taxon>
        <taxon>Pseudomonadota</taxon>
        <taxon>Alphaproteobacteria</taxon>
        <taxon>Rhodospirillales</taxon>
        <taxon>Stellaceae</taxon>
        <taxon>Stella</taxon>
    </lineage>
</organism>
<proteinExistence type="inferred from homology"/>
<dbReference type="AlphaFoldDB" id="A0A3N1KS54"/>
<evidence type="ECO:0000313" key="8">
    <source>
        <dbReference type="Proteomes" id="UP000278222"/>
    </source>
</evidence>
<dbReference type="RefSeq" id="WP_123694639.1">
    <property type="nucleotide sequence ID" value="NZ_AP019700.1"/>
</dbReference>
<dbReference type="GO" id="GO:0051287">
    <property type="term" value="F:NAD binding"/>
    <property type="evidence" value="ECO:0007669"/>
    <property type="project" value="InterPro"/>
</dbReference>
<dbReference type="InterPro" id="IPR050857">
    <property type="entry name" value="D-2-hydroxyacid_DH"/>
</dbReference>
<evidence type="ECO:0000256" key="2">
    <source>
        <dbReference type="ARBA" id="ARBA00023002"/>
    </source>
</evidence>
<dbReference type="InterPro" id="IPR036291">
    <property type="entry name" value="NAD(P)-bd_dom_sf"/>
</dbReference>
<name>A0A3N1KS54_9PROT</name>
<dbReference type="PROSITE" id="PS00671">
    <property type="entry name" value="D_2_HYDROXYACID_DH_3"/>
    <property type="match status" value="1"/>
</dbReference>
<dbReference type="SUPFAM" id="SSF51735">
    <property type="entry name" value="NAD(P)-binding Rossmann-fold domains"/>
    <property type="match status" value="1"/>
</dbReference>
<dbReference type="PANTHER" id="PTHR42789:SF1">
    <property type="entry name" value="D-ISOMER SPECIFIC 2-HYDROXYACID DEHYDROGENASE FAMILY PROTEIN (AFU_ORTHOLOGUE AFUA_6G10090)"/>
    <property type="match status" value="1"/>
</dbReference>
<dbReference type="GO" id="GO:0016616">
    <property type="term" value="F:oxidoreductase activity, acting on the CH-OH group of donors, NAD or NADP as acceptor"/>
    <property type="evidence" value="ECO:0007669"/>
    <property type="project" value="InterPro"/>
</dbReference>